<gene>
    <name evidence="1" type="ORF">MO867_20185</name>
</gene>
<name>A0A9X2EWD0_9GAMM</name>
<comment type="caution">
    <text evidence="1">The sequence shown here is derived from an EMBL/GenBank/DDBJ whole genome shotgun (WGS) entry which is preliminary data.</text>
</comment>
<organism evidence="1 2">
    <name type="scientific">Microbulbifer okhotskensis</name>
    <dbReference type="NCBI Taxonomy" id="2926617"/>
    <lineage>
        <taxon>Bacteria</taxon>
        <taxon>Pseudomonadati</taxon>
        <taxon>Pseudomonadota</taxon>
        <taxon>Gammaproteobacteria</taxon>
        <taxon>Cellvibrionales</taxon>
        <taxon>Microbulbiferaceae</taxon>
        <taxon>Microbulbifer</taxon>
    </lineage>
</organism>
<dbReference type="EMBL" id="JALBWM010000168">
    <property type="protein sequence ID" value="MCO1336648.1"/>
    <property type="molecule type" value="Genomic_DNA"/>
</dbReference>
<dbReference type="RefSeq" id="WP_252472452.1">
    <property type="nucleotide sequence ID" value="NZ_JALBWM010000168.1"/>
</dbReference>
<sequence>MEVSYIRLENARQLSREFNSLKEFAEALSMQPSQLSQLIGPNPRRSIGSTIARRIEATCGQNKGWLDVTHKDSSDPVTSSRGINLDLLVNCITAVEEKVAELGIKSMPVEARARAITTVYAYTEQSQATEVMDPTFAIRMVYRGE</sequence>
<accession>A0A9X2EWD0</accession>
<evidence type="ECO:0000313" key="1">
    <source>
        <dbReference type="EMBL" id="MCO1336648.1"/>
    </source>
</evidence>
<dbReference type="AlphaFoldDB" id="A0A9X2EWD0"/>
<reference evidence="1" key="1">
    <citation type="journal article" date="2022" name="Arch. Microbiol.">
        <title>Microbulbifer okhotskensis sp. nov., isolated from a deep bottom sediment of the Okhotsk Sea.</title>
        <authorList>
            <person name="Romanenko L."/>
            <person name="Kurilenko V."/>
            <person name="Otstavnykh N."/>
            <person name="Velansky P."/>
            <person name="Isaeva M."/>
            <person name="Mikhailov V."/>
        </authorList>
    </citation>
    <scope>NUCLEOTIDE SEQUENCE</scope>
    <source>
        <strain evidence="1">OS29</strain>
    </source>
</reference>
<proteinExistence type="predicted"/>
<dbReference type="Proteomes" id="UP001139028">
    <property type="component" value="Unassembled WGS sequence"/>
</dbReference>
<protein>
    <submittedName>
        <fullName evidence="1">Uncharacterized protein</fullName>
    </submittedName>
</protein>
<evidence type="ECO:0000313" key="2">
    <source>
        <dbReference type="Proteomes" id="UP001139028"/>
    </source>
</evidence>
<keyword evidence="2" id="KW-1185">Reference proteome</keyword>